<dbReference type="Pfam" id="PF04614">
    <property type="entry name" value="Pex19"/>
    <property type="match status" value="1"/>
</dbReference>
<dbReference type="Proteomes" id="UP000836404">
    <property type="component" value="Unassembled WGS sequence"/>
</dbReference>
<feature type="compositionally biased region" description="Low complexity" evidence="1">
    <location>
        <begin position="107"/>
        <end position="139"/>
    </location>
</feature>
<dbReference type="GO" id="GO:0033328">
    <property type="term" value="F:peroxisome membrane targeting sequence binding"/>
    <property type="evidence" value="ECO:0007669"/>
    <property type="project" value="TreeGrafter"/>
</dbReference>
<feature type="compositionally biased region" description="Acidic residues" evidence="1">
    <location>
        <begin position="76"/>
        <end position="96"/>
    </location>
</feature>
<feature type="compositionally biased region" description="Acidic residues" evidence="1">
    <location>
        <begin position="17"/>
        <end position="29"/>
    </location>
</feature>
<feature type="region of interest" description="Disordered" evidence="1">
    <location>
        <begin position="1"/>
        <end position="139"/>
    </location>
</feature>
<dbReference type="EMBL" id="CAJHJF010002940">
    <property type="protein sequence ID" value="CAD6931670.1"/>
    <property type="molecule type" value="Genomic_DNA"/>
</dbReference>
<organism evidence="2 3">
    <name type="scientific">Tilletia laevis</name>
    <dbReference type="NCBI Taxonomy" id="157183"/>
    <lineage>
        <taxon>Eukaryota</taxon>
        <taxon>Fungi</taxon>
        <taxon>Dikarya</taxon>
        <taxon>Basidiomycota</taxon>
        <taxon>Ustilaginomycotina</taxon>
        <taxon>Exobasidiomycetes</taxon>
        <taxon>Tilletiales</taxon>
        <taxon>Tilletiaceae</taxon>
        <taxon>Tilletia</taxon>
    </lineage>
</organism>
<dbReference type="PANTHER" id="PTHR12774:SF2">
    <property type="entry name" value="PEROXISOMAL BIOGENESIS FACTOR 19"/>
    <property type="match status" value="1"/>
</dbReference>
<dbReference type="GO" id="GO:0045046">
    <property type="term" value="P:protein import into peroxisome membrane"/>
    <property type="evidence" value="ECO:0007669"/>
    <property type="project" value="TreeGrafter"/>
</dbReference>
<keyword evidence="3" id="KW-1185">Reference proteome</keyword>
<evidence type="ECO:0000313" key="3">
    <source>
        <dbReference type="Proteomes" id="UP000836404"/>
    </source>
</evidence>
<dbReference type="InterPro" id="IPR038322">
    <property type="entry name" value="Pex19_C_sf"/>
</dbReference>
<dbReference type="Gene3D" id="1.20.120.900">
    <property type="entry name" value="Pex19, mPTS binding domain"/>
    <property type="match status" value="1"/>
</dbReference>
<reference evidence="2 3" key="1">
    <citation type="submission" date="2020-10" db="EMBL/GenBank/DDBJ databases">
        <authorList>
            <person name="Sedaghatjoo S."/>
        </authorList>
    </citation>
    <scope>NUCLEOTIDE SEQUENCE [LARGE SCALE GENOMIC DNA]</scope>
    <source>
        <strain evidence="2 3">LLFL</strain>
    </source>
</reference>
<comment type="caution">
    <text evidence="2">The sequence shown here is derived from an EMBL/GenBank/DDBJ whole genome shotgun (WGS) entry which is preliminary data.</text>
</comment>
<dbReference type="GO" id="GO:0005778">
    <property type="term" value="C:peroxisomal membrane"/>
    <property type="evidence" value="ECO:0007669"/>
    <property type="project" value="TreeGrafter"/>
</dbReference>
<sequence>MADENKKADVPATNPAVEEDLDDLDDVLDEFNKSSTTAKPVPASLPSSKSPAAAAAASSSSSATAAPSSDTKAAVEDADDEDEDEDGENMPDLNEDELMRGFEEMMAAMGLGAPGAGAASTSSSGSGAKAGPSGAATAPPADYAEAIRATMAKLRESDTNAASGSSSSSSRGAGADGMGMPSEDELAKIFSALGEGGMGDGGEEGPELAKMLESMMGELLSKDILYEPLKELRDKYPEYFASPAASSISPEDRQRYEAQHRFVSQVVECFEDPIFENGTESEKKAKRAEVQELMDSTTLTFLPPLFSSYAQVVGDMPSELETLGLGGGGGDEQCCIQ</sequence>
<evidence type="ECO:0000256" key="1">
    <source>
        <dbReference type="SAM" id="MobiDB-lite"/>
    </source>
</evidence>
<proteinExistence type="predicted"/>
<evidence type="ECO:0000313" key="2">
    <source>
        <dbReference type="EMBL" id="CAD6931670.1"/>
    </source>
</evidence>
<feature type="compositionally biased region" description="Low complexity" evidence="1">
    <location>
        <begin position="161"/>
        <end position="173"/>
    </location>
</feature>
<protein>
    <recommendedName>
        <fullName evidence="4">Peroxin-19</fullName>
    </recommendedName>
</protein>
<feature type="compositionally biased region" description="Low complexity" evidence="1">
    <location>
        <begin position="38"/>
        <end position="72"/>
    </location>
</feature>
<name>A0A9N8LT32_9BASI</name>
<accession>A0A9N8LT32</accession>
<dbReference type="PANTHER" id="PTHR12774">
    <property type="entry name" value="PEROXISOMAL BIOGENESIS FACTOR 19"/>
    <property type="match status" value="1"/>
</dbReference>
<gene>
    <name evidence="2" type="ORF">JKILLFL_G791</name>
</gene>
<dbReference type="AlphaFoldDB" id="A0A9N8LT32"/>
<feature type="region of interest" description="Disordered" evidence="1">
    <location>
        <begin position="155"/>
        <end position="181"/>
    </location>
</feature>
<evidence type="ECO:0008006" key="4">
    <source>
        <dbReference type="Google" id="ProtNLM"/>
    </source>
</evidence>
<dbReference type="InterPro" id="IPR006708">
    <property type="entry name" value="Pex19"/>
</dbReference>